<gene>
    <name evidence="1" type="ORF">DCHRY22_LOCUS10217</name>
</gene>
<comment type="caution">
    <text evidence="1">The sequence shown here is derived from an EMBL/GenBank/DDBJ whole genome shotgun (WGS) entry which is preliminary data.</text>
</comment>
<proteinExistence type="predicted"/>
<sequence length="77" mass="8803">MSFPAALMKPRITHRLVTDGKALNPVVEIATFDRQAFWDSSIPSWEGIEGKWLVQVLPEQICELKSFSMSNRRGVWV</sequence>
<evidence type="ECO:0000313" key="1">
    <source>
        <dbReference type="EMBL" id="CAG9572889.1"/>
    </source>
</evidence>
<protein>
    <submittedName>
        <fullName evidence="1">(African queen) hypothetical protein</fullName>
    </submittedName>
</protein>
<keyword evidence="2" id="KW-1185">Reference proteome</keyword>
<dbReference type="AlphaFoldDB" id="A0A8J2QUJ9"/>
<accession>A0A8J2QUJ9</accession>
<reference evidence="1" key="1">
    <citation type="submission" date="2021-09" db="EMBL/GenBank/DDBJ databases">
        <authorList>
            <person name="Martin H S."/>
        </authorList>
    </citation>
    <scope>NUCLEOTIDE SEQUENCE</scope>
</reference>
<dbReference type="Proteomes" id="UP000789524">
    <property type="component" value="Unassembled WGS sequence"/>
</dbReference>
<organism evidence="1 2">
    <name type="scientific">Danaus chrysippus</name>
    <name type="common">African queen</name>
    <dbReference type="NCBI Taxonomy" id="151541"/>
    <lineage>
        <taxon>Eukaryota</taxon>
        <taxon>Metazoa</taxon>
        <taxon>Ecdysozoa</taxon>
        <taxon>Arthropoda</taxon>
        <taxon>Hexapoda</taxon>
        <taxon>Insecta</taxon>
        <taxon>Pterygota</taxon>
        <taxon>Neoptera</taxon>
        <taxon>Endopterygota</taxon>
        <taxon>Lepidoptera</taxon>
        <taxon>Glossata</taxon>
        <taxon>Ditrysia</taxon>
        <taxon>Papilionoidea</taxon>
        <taxon>Nymphalidae</taxon>
        <taxon>Danainae</taxon>
        <taxon>Danaini</taxon>
        <taxon>Danaina</taxon>
        <taxon>Danaus</taxon>
        <taxon>Anosia</taxon>
    </lineage>
</organism>
<name>A0A8J2QUJ9_9NEOP</name>
<dbReference type="EMBL" id="CAKASE010000069">
    <property type="protein sequence ID" value="CAG9572889.1"/>
    <property type="molecule type" value="Genomic_DNA"/>
</dbReference>
<evidence type="ECO:0000313" key="2">
    <source>
        <dbReference type="Proteomes" id="UP000789524"/>
    </source>
</evidence>